<comment type="caution">
    <text evidence="2">The sequence shown here is derived from an EMBL/GenBank/DDBJ whole genome shotgun (WGS) entry which is preliminary data.</text>
</comment>
<keyword evidence="3" id="KW-1185">Reference proteome</keyword>
<dbReference type="InterPro" id="IPR004843">
    <property type="entry name" value="Calcineurin-like_PHP"/>
</dbReference>
<dbReference type="PANTHER" id="PTHR30337:SF7">
    <property type="entry name" value="PHOSPHOESTERASE"/>
    <property type="match status" value="1"/>
</dbReference>
<accession>A0A9W5S0T9</accession>
<dbReference type="PANTHER" id="PTHR30337">
    <property type="entry name" value="COMPONENT OF ATP-DEPENDENT DSDNA EXONUCLEASE"/>
    <property type="match status" value="1"/>
</dbReference>
<evidence type="ECO:0000259" key="1">
    <source>
        <dbReference type="Pfam" id="PF00149"/>
    </source>
</evidence>
<protein>
    <recommendedName>
        <fullName evidence="1">Calcineurin-like phosphoesterase domain-containing protein</fullName>
    </recommendedName>
</protein>
<dbReference type="InterPro" id="IPR050535">
    <property type="entry name" value="DNA_Repair-Maintenance_Comp"/>
</dbReference>
<dbReference type="AlphaFoldDB" id="A0A9W5S0T9"/>
<feature type="non-terminal residue" evidence="2">
    <location>
        <position position="159"/>
    </location>
</feature>
<name>A0A9W5S0T9_9BACL</name>
<dbReference type="Pfam" id="PF00149">
    <property type="entry name" value="Metallophos"/>
    <property type="match status" value="1"/>
</dbReference>
<organism evidence="2 3">
    <name type="scientific">Paenibacillus darwinianus</name>
    <dbReference type="NCBI Taxonomy" id="1380763"/>
    <lineage>
        <taxon>Bacteria</taxon>
        <taxon>Bacillati</taxon>
        <taxon>Bacillota</taxon>
        <taxon>Bacilli</taxon>
        <taxon>Bacillales</taxon>
        <taxon>Paenibacillaceae</taxon>
        <taxon>Paenibacillus</taxon>
    </lineage>
</organism>
<dbReference type="RefSeq" id="WP_036667398.1">
    <property type="nucleotide sequence ID" value="NZ_KK082194.1"/>
</dbReference>
<dbReference type="SUPFAM" id="SSF56300">
    <property type="entry name" value="Metallo-dependent phosphatases"/>
    <property type="match status" value="1"/>
</dbReference>
<sequence length="159" mass="17340">MSVAFRFIHAADLHLDSPFKGLGDAPPRVRQALTESTFGAVRRLTAAAVSANVDFVLLAGDLFDAADRSLRAQAFLHQQWAKLREHGIGIYIIHGNHDPLSGERARFAVMEGVHVFGAEEKEGRPAYRKDGGLAAFIYGMSYGSRAVTDNLASRYRPAA</sequence>
<dbReference type="EMBL" id="JFHU01000163">
    <property type="protein sequence ID" value="EXX87234.1"/>
    <property type="molecule type" value="Genomic_DNA"/>
</dbReference>
<dbReference type="InterPro" id="IPR029052">
    <property type="entry name" value="Metallo-depent_PP-like"/>
</dbReference>
<reference evidence="2 3" key="1">
    <citation type="submission" date="2014-02" db="EMBL/GenBank/DDBJ databases">
        <title>Genome sequence of Paenibacillus darwinianus reveals adaptive mechanisms for survival in Antarctic soils.</title>
        <authorList>
            <person name="Dsouza M."/>
            <person name="Taylor M.W."/>
            <person name="Turner S.J."/>
            <person name="Aislabie J."/>
        </authorList>
    </citation>
    <scope>NUCLEOTIDE SEQUENCE [LARGE SCALE GENOMIC DNA]</scope>
    <source>
        <strain evidence="2 3">CE1</strain>
    </source>
</reference>
<dbReference type="GO" id="GO:0016787">
    <property type="term" value="F:hydrolase activity"/>
    <property type="evidence" value="ECO:0007669"/>
    <property type="project" value="InterPro"/>
</dbReference>
<feature type="domain" description="Calcineurin-like phosphoesterase" evidence="1">
    <location>
        <begin position="5"/>
        <end position="109"/>
    </location>
</feature>
<proteinExistence type="predicted"/>
<dbReference type="Gene3D" id="3.60.21.10">
    <property type="match status" value="1"/>
</dbReference>
<evidence type="ECO:0000313" key="3">
    <source>
        <dbReference type="Proteomes" id="UP000053750"/>
    </source>
</evidence>
<gene>
    <name evidence="2" type="ORF">BG53_04555</name>
</gene>
<evidence type="ECO:0000313" key="2">
    <source>
        <dbReference type="EMBL" id="EXX87234.1"/>
    </source>
</evidence>
<dbReference type="Proteomes" id="UP000053750">
    <property type="component" value="Unassembled WGS sequence"/>
</dbReference>